<feature type="chain" id="PRO_5037846958" evidence="2">
    <location>
        <begin position="22"/>
        <end position="272"/>
    </location>
</feature>
<dbReference type="SMART" id="SM00645">
    <property type="entry name" value="Pept_C1"/>
    <property type="match status" value="1"/>
</dbReference>
<sequence length="272" mass="30682">MSSRLLVVVLALLSVLAAIEANTHHRHASAADKNRPQLRFAEERHGGIEEMTRTDSRYLRKPCLRPPKPSARAQLVKSYPRTWEFPGFEASLPQAWDWRNVNGINYAGPSRNQHIPVYCGSCWVFGGVGTLSDRFNVARRNRWPPTFLSPQEIIDCGGRGNCQGGSVTDVFEYAKEKGLVHEDCNVYRATNGKCDDFHRCGSCWPDNCFAIQNYTRYFVKDYGEVMGRENMMSEIFIRGPIACSIGATQKFELNYTGGVYAEKLTLEVSRIG</sequence>
<dbReference type="Gene3D" id="3.90.70.10">
    <property type="entry name" value="Cysteine proteinases"/>
    <property type="match status" value="1"/>
</dbReference>
<keyword evidence="4" id="KW-1185">Reference proteome</keyword>
<dbReference type="AlphaFoldDB" id="A0A914VU79"/>
<evidence type="ECO:0000313" key="5">
    <source>
        <dbReference type="WBParaSite" id="PSAMB.scaffold239size62642.g3857.t1"/>
    </source>
</evidence>
<dbReference type="InterPro" id="IPR038765">
    <property type="entry name" value="Papain-like_cys_pep_sf"/>
</dbReference>
<dbReference type="GO" id="GO:0006508">
    <property type="term" value="P:proteolysis"/>
    <property type="evidence" value="ECO:0007669"/>
    <property type="project" value="InterPro"/>
</dbReference>
<dbReference type="SUPFAM" id="SSF54001">
    <property type="entry name" value="Cysteine proteinases"/>
    <property type="match status" value="1"/>
</dbReference>
<dbReference type="Proteomes" id="UP000887566">
    <property type="component" value="Unplaced"/>
</dbReference>
<dbReference type="GO" id="GO:0008234">
    <property type="term" value="F:cysteine-type peptidase activity"/>
    <property type="evidence" value="ECO:0007669"/>
    <property type="project" value="InterPro"/>
</dbReference>
<protein>
    <submittedName>
        <fullName evidence="5">Peptidase C1A papain C-terminal domain-containing protein</fullName>
    </submittedName>
</protein>
<evidence type="ECO:0000256" key="2">
    <source>
        <dbReference type="SAM" id="SignalP"/>
    </source>
</evidence>
<keyword evidence="2" id="KW-0732">Signal</keyword>
<comment type="similarity">
    <text evidence="1">Belongs to the peptidase C1 family.</text>
</comment>
<name>A0A914VU79_9BILA</name>
<feature type="domain" description="Peptidase C1A papain C-terminal" evidence="3">
    <location>
        <begin position="92"/>
        <end position="271"/>
    </location>
</feature>
<proteinExistence type="inferred from homology"/>
<accession>A0A914VU79</accession>
<evidence type="ECO:0000256" key="1">
    <source>
        <dbReference type="ARBA" id="ARBA00008455"/>
    </source>
</evidence>
<dbReference type="WBParaSite" id="PSAMB.scaffold239size62642.g3857.t1">
    <property type="protein sequence ID" value="PSAMB.scaffold239size62642.g3857.t1"/>
    <property type="gene ID" value="PSAMB.scaffold239size62642.g3857"/>
</dbReference>
<reference evidence="5" key="1">
    <citation type="submission" date="2022-11" db="UniProtKB">
        <authorList>
            <consortium name="WormBaseParasite"/>
        </authorList>
    </citation>
    <scope>IDENTIFICATION</scope>
</reference>
<dbReference type="PANTHER" id="PTHR12411">
    <property type="entry name" value="CYSTEINE PROTEASE FAMILY C1-RELATED"/>
    <property type="match status" value="1"/>
</dbReference>
<evidence type="ECO:0000259" key="3">
    <source>
        <dbReference type="SMART" id="SM00645"/>
    </source>
</evidence>
<dbReference type="InterPro" id="IPR000668">
    <property type="entry name" value="Peptidase_C1A_C"/>
</dbReference>
<evidence type="ECO:0000313" key="4">
    <source>
        <dbReference type="Proteomes" id="UP000887566"/>
    </source>
</evidence>
<dbReference type="InterPro" id="IPR013128">
    <property type="entry name" value="Peptidase_C1A"/>
</dbReference>
<feature type="signal peptide" evidence="2">
    <location>
        <begin position="1"/>
        <end position="21"/>
    </location>
</feature>
<organism evidence="4 5">
    <name type="scientific">Plectus sambesii</name>
    <dbReference type="NCBI Taxonomy" id="2011161"/>
    <lineage>
        <taxon>Eukaryota</taxon>
        <taxon>Metazoa</taxon>
        <taxon>Ecdysozoa</taxon>
        <taxon>Nematoda</taxon>
        <taxon>Chromadorea</taxon>
        <taxon>Plectida</taxon>
        <taxon>Plectina</taxon>
        <taxon>Plectoidea</taxon>
        <taxon>Plectidae</taxon>
        <taxon>Plectus</taxon>
    </lineage>
</organism>
<dbReference type="Pfam" id="PF00112">
    <property type="entry name" value="Peptidase_C1"/>
    <property type="match status" value="1"/>
</dbReference>